<name>A0A2J5HFQ8_9EURO</name>
<keyword evidence="3" id="KW-1185">Reference proteome</keyword>
<evidence type="ECO:0000313" key="3">
    <source>
        <dbReference type="Proteomes" id="UP000235023"/>
    </source>
</evidence>
<gene>
    <name evidence="2" type="ORF">BDW42DRAFT_199274</name>
</gene>
<feature type="region of interest" description="Disordered" evidence="1">
    <location>
        <begin position="455"/>
        <end position="477"/>
    </location>
</feature>
<feature type="region of interest" description="Disordered" evidence="1">
    <location>
        <begin position="97"/>
        <end position="135"/>
    </location>
</feature>
<feature type="compositionally biased region" description="Basic residues" evidence="1">
    <location>
        <begin position="289"/>
        <end position="299"/>
    </location>
</feature>
<feature type="region of interest" description="Disordered" evidence="1">
    <location>
        <begin position="283"/>
        <end position="306"/>
    </location>
</feature>
<protein>
    <submittedName>
        <fullName evidence="2">Uncharacterized protein</fullName>
    </submittedName>
</protein>
<dbReference type="AlphaFoldDB" id="A0A2J5HFQ8"/>
<proteinExistence type="predicted"/>
<evidence type="ECO:0000256" key="1">
    <source>
        <dbReference type="SAM" id="MobiDB-lite"/>
    </source>
</evidence>
<reference evidence="3" key="1">
    <citation type="submission" date="2017-12" db="EMBL/GenBank/DDBJ databases">
        <authorList>
            <consortium name="DOE Joint Genome Institute"/>
            <person name="Mondo S.J."/>
            <person name="Kjaerbolling I."/>
            <person name="Vesth T.C."/>
            <person name="Frisvad J.C."/>
            <person name="Nybo J.L."/>
            <person name="Theobald S."/>
            <person name="Kuo A."/>
            <person name="Bowyer P."/>
            <person name="Matsuda Y."/>
            <person name="Lyhne E.K."/>
            <person name="Kogle M.E."/>
            <person name="Clum A."/>
            <person name="Lipzen A."/>
            <person name="Salamov A."/>
            <person name="Ngan C.Y."/>
            <person name="Daum C."/>
            <person name="Chiniquy J."/>
            <person name="Barry K."/>
            <person name="LaButti K."/>
            <person name="Haridas S."/>
            <person name="Simmons B.A."/>
            <person name="Magnuson J.K."/>
            <person name="Mortensen U.H."/>
            <person name="Larsen T.O."/>
            <person name="Grigoriev I.V."/>
            <person name="Baker S.E."/>
            <person name="Andersen M.R."/>
            <person name="Nordberg H.P."/>
            <person name="Cantor M.N."/>
            <person name="Hua S.X."/>
        </authorList>
    </citation>
    <scope>NUCLEOTIDE SEQUENCE [LARGE SCALE GENOMIC DNA]</scope>
    <source>
        <strain evidence="3">IBT 19404</strain>
    </source>
</reference>
<sequence>MQANLPSPAQLALALAIVKQKPPHLDVKEYILHIRQHVKNAAEADGVYTQKKYFDSVCFWQQAYERSEAEQTKLLDRIYDLERRNDALLAKTQGLDTADGEGAAGSTKRKGGAGEKNSSDGQMSRKKMKTQGRLSQIVPVPSLLESGGKKLEYQEESMGPFMRQLCALQRILNKRPTRLDVTHAVIKLCKSAENAVMDAVHEPAATAHPTKRKGILQTKPPDALETLRMVECTFGILPQALKKITSSEKPARDSEQVPYVLVELYETILSALERRCRVRTECSMAQTKTKAKPSKRSQKAKSEPNVSLATRGSVTLLANTEDDIAAHLSCLLHTMAMSLELPGQEHQSILEGFLFVLLDRVGKVLSLFVFQDLQLRPDLRIDSSKLALPKGLETVNEMTICAAQMEARQLIWVLERLLALLDDQPETVTLKSKERLQGTLLRGLFGINSEWPSPLQRPVQPGGNEHNPPTAHCQAPDQPVPGWFIQEVWRLLGWEILTNSRPKNEGQSTEQ</sequence>
<dbReference type="Proteomes" id="UP000235023">
    <property type="component" value="Unassembled WGS sequence"/>
</dbReference>
<organism evidence="2 3">
    <name type="scientific">Aspergillus taichungensis</name>
    <dbReference type="NCBI Taxonomy" id="482145"/>
    <lineage>
        <taxon>Eukaryota</taxon>
        <taxon>Fungi</taxon>
        <taxon>Dikarya</taxon>
        <taxon>Ascomycota</taxon>
        <taxon>Pezizomycotina</taxon>
        <taxon>Eurotiomycetes</taxon>
        <taxon>Eurotiomycetidae</taxon>
        <taxon>Eurotiales</taxon>
        <taxon>Aspergillaceae</taxon>
        <taxon>Aspergillus</taxon>
        <taxon>Aspergillus subgen. Circumdati</taxon>
    </lineage>
</organism>
<dbReference type="OrthoDB" id="202825at2759"/>
<accession>A0A2J5HFQ8</accession>
<evidence type="ECO:0000313" key="2">
    <source>
        <dbReference type="EMBL" id="PLN75745.1"/>
    </source>
</evidence>
<dbReference type="EMBL" id="KZ559638">
    <property type="protein sequence ID" value="PLN75745.1"/>
    <property type="molecule type" value="Genomic_DNA"/>
</dbReference>